<evidence type="ECO:0000256" key="11">
    <source>
        <dbReference type="ARBA" id="ARBA00022694"/>
    </source>
</evidence>
<evidence type="ECO:0000256" key="14">
    <source>
        <dbReference type="ARBA" id="ARBA00047783"/>
    </source>
</evidence>
<dbReference type="InterPro" id="IPR002649">
    <property type="entry name" value="tRNA_m1G_MeTrfase_TrmD"/>
</dbReference>
<keyword evidence="7 15" id="KW-0963">Cytoplasm</keyword>
<name>A0A1F7YER9_9BACT</name>
<keyword evidence="10 15" id="KW-0949">S-adenosyl-L-methionine</keyword>
<dbReference type="PANTHER" id="PTHR46417:SF1">
    <property type="entry name" value="TRNA (GUANINE-N(1)-)-METHYLTRANSFERASE"/>
    <property type="match status" value="1"/>
</dbReference>
<dbReference type="GO" id="GO:0002939">
    <property type="term" value="P:tRNA N1-guanine methylation"/>
    <property type="evidence" value="ECO:0007669"/>
    <property type="project" value="TreeGrafter"/>
</dbReference>
<evidence type="ECO:0000256" key="13">
    <source>
        <dbReference type="ARBA" id="ARBA00033392"/>
    </source>
</evidence>
<feature type="binding site" evidence="15 16">
    <location>
        <begin position="134"/>
        <end position="139"/>
    </location>
    <ligand>
        <name>S-adenosyl-L-methionine</name>
        <dbReference type="ChEBI" id="CHEBI:59789"/>
    </ligand>
</feature>
<comment type="caution">
    <text evidence="19">The sequence shown here is derived from an EMBL/GenBank/DDBJ whole genome shotgun (WGS) entry which is preliminary data.</text>
</comment>
<evidence type="ECO:0000256" key="9">
    <source>
        <dbReference type="ARBA" id="ARBA00022679"/>
    </source>
</evidence>
<dbReference type="InterPro" id="IPR029028">
    <property type="entry name" value="Alpha/beta_knot_MTases"/>
</dbReference>
<protein>
    <recommendedName>
        <fullName evidence="6 15">tRNA (guanine-N(1)-)-methyltransferase</fullName>
        <ecNumber evidence="5 15">2.1.1.228</ecNumber>
    </recommendedName>
    <alternativeName>
        <fullName evidence="12 15">M1G-methyltransferase</fullName>
    </alternativeName>
    <alternativeName>
        <fullName evidence="13 15">tRNA [GM37] methyltransferase</fullName>
    </alternativeName>
</protein>
<keyword evidence="8 15" id="KW-0489">Methyltransferase</keyword>
<evidence type="ECO:0000256" key="16">
    <source>
        <dbReference type="PIRSR" id="PIRSR000386-1"/>
    </source>
</evidence>
<dbReference type="NCBIfam" id="NF000648">
    <property type="entry name" value="PRK00026.1"/>
    <property type="match status" value="1"/>
</dbReference>
<keyword evidence="9 15" id="KW-0808">Transferase</keyword>
<evidence type="ECO:0000256" key="5">
    <source>
        <dbReference type="ARBA" id="ARBA00012807"/>
    </source>
</evidence>
<dbReference type="GO" id="GO:0005829">
    <property type="term" value="C:cytosol"/>
    <property type="evidence" value="ECO:0007669"/>
    <property type="project" value="TreeGrafter"/>
</dbReference>
<dbReference type="EC" id="2.1.1.228" evidence="5 15"/>
<dbReference type="AlphaFoldDB" id="A0A1F7YER9"/>
<dbReference type="Proteomes" id="UP000179221">
    <property type="component" value="Unassembled WGS sequence"/>
</dbReference>
<reference evidence="19 20" key="1">
    <citation type="journal article" date="2016" name="Nat. Commun.">
        <title>Thousands of microbial genomes shed light on interconnected biogeochemical processes in an aquifer system.</title>
        <authorList>
            <person name="Anantharaman K."/>
            <person name="Brown C.T."/>
            <person name="Hug L.A."/>
            <person name="Sharon I."/>
            <person name="Castelle C.J."/>
            <person name="Probst A.J."/>
            <person name="Thomas B.C."/>
            <person name="Singh A."/>
            <person name="Wilkins M.J."/>
            <person name="Karaoz U."/>
            <person name="Brodie E.L."/>
            <person name="Williams K.H."/>
            <person name="Hubbard S.S."/>
            <person name="Banfield J.F."/>
        </authorList>
    </citation>
    <scope>NUCLEOTIDE SEQUENCE [LARGE SCALE GENOMIC DNA]</scope>
</reference>
<dbReference type="InterPro" id="IPR023148">
    <property type="entry name" value="tRNA_m1G_MeTrfase_C_sf"/>
</dbReference>
<accession>A0A1F7YER9</accession>
<evidence type="ECO:0000313" key="19">
    <source>
        <dbReference type="EMBL" id="OGM25826.1"/>
    </source>
</evidence>
<comment type="subunit">
    <text evidence="4 15 17">Homodimer.</text>
</comment>
<dbReference type="NCBIfam" id="TIGR00088">
    <property type="entry name" value="trmD"/>
    <property type="match status" value="1"/>
</dbReference>
<evidence type="ECO:0000256" key="7">
    <source>
        <dbReference type="ARBA" id="ARBA00022490"/>
    </source>
</evidence>
<dbReference type="PIRSF" id="PIRSF000386">
    <property type="entry name" value="tRNA_mtase"/>
    <property type="match status" value="1"/>
</dbReference>
<evidence type="ECO:0000256" key="3">
    <source>
        <dbReference type="ARBA" id="ARBA00007630"/>
    </source>
</evidence>
<evidence type="ECO:0000259" key="18">
    <source>
        <dbReference type="Pfam" id="PF01746"/>
    </source>
</evidence>
<evidence type="ECO:0000256" key="12">
    <source>
        <dbReference type="ARBA" id="ARBA00029736"/>
    </source>
</evidence>
<dbReference type="Pfam" id="PF01746">
    <property type="entry name" value="tRNA_m1G_MT"/>
    <property type="match status" value="2"/>
</dbReference>
<evidence type="ECO:0000256" key="4">
    <source>
        <dbReference type="ARBA" id="ARBA00011738"/>
    </source>
</evidence>
<evidence type="ECO:0000256" key="2">
    <source>
        <dbReference type="ARBA" id="ARBA00004496"/>
    </source>
</evidence>
<evidence type="ECO:0000313" key="20">
    <source>
        <dbReference type="Proteomes" id="UP000179221"/>
    </source>
</evidence>
<comment type="catalytic activity">
    <reaction evidence="14 15 17">
        <text>guanosine(37) in tRNA + S-adenosyl-L-methionine = N(1)-methylguanosine(37) in tRNA + S-adenosyl-L-homocysteine + H(+)</text>
        <dbReference type="Rhea" id="RHEA:36899"/>
        <dbReference type="Rhea" id="RHEA-COMP:10145"/>
        <dbReference type="Rhea" id="RHEA-COMP:10147"/>
        <dbReference type="ChEBI" id="CHEBI:15378"/>
        <dbReference type="ChEBI" id="CHEBI:57856"/>
        <dbReference type="ChEBI" id="CHEBI:59789"/>
        <dbReference type="ChEBI" id="CHEBI:73542"/>
        <dbReference type="ChEBI" id="CHEBI:74269"/>
        <dbReference type="EC" id="2.1.1.228"/>
    </reaction>
</comment>
<dbReference type="CDD" id="cd18080">
    <property type="entry name" value="TrmD-like"/>
    <property type="match status" value="1"/>
</dbReference>
<dbReference type="InterPro" id="IPR016009">
    <property type="entry name" value="tRNA_MeTrfase_TRMD/TRM10"/>
</dbReference>
<evidence type="ECO:0000256" key="6">
    <source>
        <dbReference type="ARBA" id="ARBA00014679"/>
    </source>
</evidence>
<evidence type="ECO:0000256" key="1">
    <source>
        <dbReference type="ARBA" id="ARBA00002634"/>
    </source>
</evidence>
<organism evidence="19 20">
    <name type="scientific">Candidatus Woesebacteria bacterium RIFCSPHIGHO2_01_FULL_40_22</name>
    <dbReference type="NCBI Taxonomy" id="1802499"/>
    <lineage>
        <taxon>Bacteria</taxon>
        <taxon>Candidatus Woeseibacteriota</taxon>
    </lineage>
</organism>
<comment type="subcellular location">
    <subcellularLocation>
        <location evidence="2 15 17">Cytoplasm</location>
    </subcellularLocation>
</comment>
<feature type="domain" description="tRNA methyltransferase TRMD/TRM10-type" evidence="18">
    <location>
        <begin position="187"/>
        <end position="249"/>
    </location>
</feature>
<evidence type="ECO:0000256" key="10">
    <source>
        <dbReference type="ARBA" id="ARBA00022691"/>
    </source>
</evidence>
<dbReference type="InterPro" id="IPR029026">
    <property type="entry name" value="tRNA_m1G_MTases_N"/>
</dbReference>
<feature type="domain" description="tRNA methyltransferase TRMD/TRM10-type" evidence="18">
    <location>
        <begin position="1"/>
        <end position="180"/>
    </location>
</feature>
<dbReference type="GO" id="GO:0052906">
    <property type="term" value="F:tRNA (guanine(37)-N1)-methyltransferase activity"/>
    <property type="evidence" value="ECO:0007669"/>
    <property type="project" value="UniProtKB-UniRule"/>
</dbReference>
<dbReference type="SUPFAM" id="SSF75217">
    <property type="entry name" value="alpha/beta knot"/>
    <property type="match status" value="1"/>
</dbReference>
<gene>
    <name evidence="15" type="primary">trmD</name>
    <name evidence="19" type="ORF">A2628_00550</name>
</gene>
<feature type="binding site" evidence="15 16">
    <location>
        <position position="114"/>
    </location>
    <ligand>
        <name>S-adenosyl-L-methionine</name>
        <dbReference type="ChEBI" id="CHEBI:59789"/>
    </ligand>
</feature>
<proteinExistence type="inferred from homology"/>
<dbReference type="FunFam" id="3.40.1280.10:FF:000001">
    <property type="entry name" value="tRNA (guanine-N(1)-)-methyltransferase"/>
    <property type="match status" value="1"/>
</dbReference>
<sequence>MKIDILTLFPDMFTGPFDASMLKKAKDMQLVEINIHNLRDWATDKHKSVDDRPFGGGKGMILRVDVVDAALESLKSKVTSNKSKVFLLSPQGKIYNQERAGEMAKLNHLILIAGHYEGFDERISEHLVDEEISIGDYVLTGGEIPAMVIVDSVVRLIPGVLDEDATLYESFSTNYHATPVLPLGTGQAVRSSSSSEQKLLDYPQYTKPEVYKNWKVPEVLLSGNHKEIEKYRRKKALEKTMKFRPDLLK</sequence>
<evidence type="ECO:0000256" key="8">
    <source>
        <dbReference type="ARBA" id="ARBA00022603"/>
    </source>
</evidence>
<evidence type="ECO:0000256" key="17">
    <source>
        <dbReference type="RuleBase" id="RU003464"/>
    </source>
</evidence>
<dbReference type="HAMAP" id="MF_00605">
    <property type="entry name" value="TrmD"/>
    <property type="match status" value="1"/>
</dbReference>
<dbReference type="Gene3D" id="1.10.1270.20">
    <property type="entry name" value="tRNA(m1g37)methyltransferase, domain 2"/>
    <property type="match status" value="1"/>
</dbReference>
<dbReference type="Gene3D" id="3.40.1280.10">
    <property type="match status" value="1"/>
</dbReference>
<dbReference type="PANTHER" id="PTHR46417">
    <property type="entry name" value="TRNA (GUANINE-N(1)-)-METHYLTRANSFERASE"/>
    <property type="match status" value="1"/>
</dbReference>
<comment type="function">
    <text evidence="1 15 17">Specifically methylates guanosine-37 in various tRNAs.</text>
</comment>
<dbReference type="EMBL" id="MGGL01000019">
    <property type="protein sequence ID" value="OGM25826.1"/>
    <property type="molecule type" value="Genomic_DNA"/>
</dbReference>
<keyword evidence="11 15" id="KW-0819">tRNA processing</keyword>
<comment type="similarity">
    <text evidence="3 15 17">Belongs to the RNA methyltransferase TrmD family.</text>
</comment>
<evidence type="ECO:0000256" key="15">
    <source>
        <dbReference type="HAMAP-Rule" id="MF_00605"/>
    </source>
</evidence>